<dbReference type="EMBL" id="QUQM01000001">
    <property type="protein sequence ID" value="KAA8650489.1"/>
    <property type="molecule type" value="Genomic_DNA"/>
</dbReference>
<proteinExistence type="predicted"/>
<evidence type="ECO:0000313" key="4">
    <source>
        <dbReference type="Proteomes" id="UP000324241"/>
    </source>
</evidence>
<organism evidence="2 3">
    <name type="scientific">Aspergillus tanneri</name>
    <dbReference type="NCBI Taxonomy" id="1220188"/>
    <lineage>
        <taxon>Eukaryota</taxon>
        <taxon>Fungi</taxon>
        <taxon>Dikarya</taxon>
        <taxon>Ascomycota</taxon>
        <taxon>Pezizomycotina</taxon>
        <taxon>Eurotiomycetes</taxon>
        <taxon>Eurotiomycetidae</taxon>
        <taxon>Eurotiales</taxon>
        <taxon>Aspergillaceae</taxon>
        <taxon>Aspergillus</taxon>
        <taxon>Aspergillus subgen. Circumdati</taxon>
    </lineage>
</organism>
<keyword evidence="3" id="KW-1185">Reference proteome</keyword>
<dbReference type="AlphaFoldDB" id="A0A4S3JCF1"/>
<evidence type="ECO:0000313" key="2">
    <source>
        <dbReference type="EMBL" id="THC92859.1"/>
    </source>
</evidence>
<sequence length="407" mass="45855">MALSNGSSRAVHRRLFHPQSIQLEEFKKICSQTTDKVTYSLASSVEKEIPIYNASTLDPLDPDLADRLQDEWHHALNSGPGVFVLKGMYHPCRYEKTLSSTNNAFQRIIEHERQSSRVVKGDHFATSGKNDRIWNSFSKHAKEDPSSFIDYYSNPWLRLVCESWLGPVYRVTAQVNVVKPGGAAQESHRDYHLGFQEVDRCAAFPRSIQLTSQYLTLQGAVAHSDMPERSGPTRFLPFSQTYEAGYLAWRREEFRAYFKENYTALPLALGDGLFFNPAVFHAAGENEMDAVVSDGGFHRRANLLQISSGLGKTMETIDTVPIVDLCWEGMVERYHASGNVLDAAMEAFVLAVADGYPFPTNLDRRPPAPSGMAPESEQEIIRRGLKEGWGRERVVEELKRMKLDSCA</sequence>
<evidence type="ECO:0000313" key="1">
    <source>
        <dbReference type="EMBL" id="KAA8650489.1"/>
    </source>
</evidence>
<dbReference type="OrthoDB" id="187894at2759"/>
<reference evidence="1 4" key="2">
    <citation type="submission" date="2019-08" db="EMBL/GenBank/DDBJ databases">
        <title>The genome sequence of a newly discovered highly antifungal drug resistant Aspergillus species, Aspergillus tanneri NIH 1004.</title>
        <authorList>
            <person name="Mounaud S."/>
            <person name="Singh I."/>
            <person name="Joardar V."/>
            <person name="Pakala S."/>
            <person name="Pakala S."/>
            <person name="Venepally P."/>
            <person name="Chung J.K."/>
            <person name="Losada L."/>
            <person name="Nierman W.C."/>
        </authorList>
    </citation>
    <scope>NUCLEOTIDE SEQUENCE [LARGE SCALE GENOMIC DNA]</scope>
    <source>
        <strain evidence="1 4">NIH1004</strain>
    </source>
</reference>
<dbReference type="SUPFAM" id="SSF51197">
    <property type="entry name" value="Clavaminate synthase-like"/>
    <property type="match status" value="1"/>
</dbReference>
<comment type="caution">
    <text evidence="2">The sequence shown here is derived from an EMBL/GenBank/DDBJ whole genome shotgun (WGS) entry which is preliminary data.</text>
</comment>
<dbReference type="Proteomes" id="UP000324241">
    <property type="component" value="Unassembled WGS sequence"/>
</dbReference>
<dbReference type="InterPro" id="IPR008775">
    <property type="entry name" value="Phytyl_CoA_dOase-like"/>
</dbReference>
<name>A0A4S3JCF1_9EURO</name>
<dbReference type="GO" id="GO:0001561">
    <property type="term" value="P:fatty acid alpha-oxidation"/>
    <property type="evidence" value="ECO:0007669"/>
    <property type="project" value="InterPro"/>
</dbReference>
<dbReference type="Proteomes" id="UP000308092">
    <property type="component" value="Unassembled WGS sequence"/>
</dbReference>
<evidence type="ECO:0008006" key="5">
    <source>
        <dbReference type="Google" id="ProtNLM"/>
    </source>
</evidence>
<dbReference type="InterPro" id="IPR047128">
    <property type="entry name" value="PhyH"/>
</dbReference>
<dbReference type="EMBL" id="SOSA01000304">
    <property type="protein sequence ID" value="THC92859.1"/>
    <property type="molecule type" value="Genomic_DNA"/>
</dbReference>
<dbReference type="RefSeq" id="XP_033429850.1">
    <property type="nucleotide sequence ID" value="XM_033567855.1"/>
</dbReference>
<accession>A0A4S3JCF1</accession>
<dbReference type="Gene3D" id="2.60.120.620">
    <property type="entry name" value="q2cbj1_9rhob like domain"/>
    <property type="match status" value="1"/>
</dbReference>
<reference evidence="2 3" key="1">
    <citation type="submission" date="2019-03" db="EMBL/GenBank/DDBJ databases">
        <title>The genome sequence of a newly discovered highly antifungal drug resistant Aspergillus species, Aspergillus tanneri NIH 1004.</title>
        <authorList>
            <person name="Mounaud S."/>
            <person name="Singh I."/>
            <person name="Joardar V."/>
            <person name="Pakala S."/>
            <person name="Pakala S."/>
            <person name="Venepally P."/>
            <person name="Hoover J."/>
            <person name="Nierman W."/>
            <person name="Chung J."/>
            <person name="Losada L."/>
        </authorList>
    </citation>
    <scope>NUCLEOTIDE SEQUENCE [LARGE SCALE GENOMIC DNA]</scope>
    <source>
        <strain evidence="2 3">NIH1004</strain>
    </source>
</reference>
<dbReference type="GeneID" id="54325878"/>
<gene>
    <name evidence="1" type="ORF">ATNIH1004_003176</name>
    <name evidence="2" type="ORF">EYZ11_007672</name>
</gene>
<dbReference type="STRING" id="1220188.A0A4S3JCF1"/>
<protein>
    <recommendedName>
        <fullName evidence="5">Phytanoyl-CoA dioxygenase</fullName>
    </recommendedName>
</protein>
<evidence type="ECO:0000313" key="3">
    <source>
        <dbReference type="Proteomes" id="UP000308092"/>
    </source>
</evidence>
<dbReference type="VEuPathDB" id="FungiDB:EYZ11_007672"/>
<dbReference type="PANTHER" id="PTHR21308:SF8">
    <property type="entry name" value="PHYTANOYL-COA DIOXYGENASE FAMILY PROTEIN (AFU_ORTHOLOGUE AFUA_2G09620)"/>
    <property type="match status" value="1"/>
</dbReference>
<dbReference type="Pfam" id="PF05721">
    <property type="entry name" value="PhyH"/>
    <property type="match status" value="1"/>
</dbReference>
<dbReference type="GO" id="GO:0048244">
    <property type="term" value="F:phytanoyl-CoA dioxygenase activity"/>
    <property type="evidence" value="ECO:0007669"/>
    <property type="project" value="InterPro"/>
</dbReference>
<dbReference type="PANTHER" id="PTHR21308">
    <property type="entry name" value="PHYTANOYL-COA ALPHA-HYDROXYLASE"/>
    <property type="match status" value="1"/>
</dbReference>